<proteinExistence type="predicted"/>
<evidence type="ECO:0000313" key="3">
    <source>
        <dbReference type="EMBL" id="KAF9461735.1"/>
    </source>
</evidence>
<feature type="transmembrane region" description="Helical" evidence="2">
    <location>
        <begin position="284"/>
        <end position="304"/>
    </location>
</feature>
<evidence type="ECO:0000313" key="4">
    <source>
        <dbReference type="Proteomes" id="UP000807353"/>
    </source>
</evidence>
<keyword evidence="4" id="KW-1185">Reference proteome</keyword>
<keyword evidence="2" id="KW-1133">Transmembrane helix</keyword>
<reference evidence="3" key="1">
    <citation type="submission" date="2020-11" db="EMBL/GenBank/DDBJ databases">
        <authorList>
            <consortium name="DOE Joint Genome Institute"/>
            <person name="Ahrendt S."/>
            <person name="Riley R."/>
            <person name="Andreopoulos W."/>
            <person name="Labutti K."/>
            <person name="Pangilinan J."/>
            <person name="Ruiz-Duenas F.J."/>
            <person name="Barrasa J.M."/>
            <person name="Sanchez-Garcia M."/>
            <person name="Camarero S."/>
            <person name="Miyauchi S."/>
            <person name="Serrano A."/>
            <person name="Linde D."/>
            <person name="Babiker R."/>
            <person name="Drula E."/>
            <person name="Ayuso-Fernandez I."/>
            <person name="Pacheco R."/>
            <person name="Padilla G."/>
            <person name="Ferreira P."/>
            <person name="Barriuso J."/>
            <person name="Kellner H."/>
            <person name="Castanera R."/>
            <person name="Alfaro M."/>
            <person name="Ramirez L."/>
            <person name="Pisabarro A.G."/>
            <person name="Kuo A."/>
            <person name="Tritt A."/>
            <person name="Lipzen A."/>
            <person name="He G."/>
            <person name="Yan M."/>
            <person name="Ng V."/>
            <person name="Cullen D."/>
            <person name="Martin F."/>
            <person name="Rosso M.-N."/>
            <person name="Henrissat B."/>
            <person name="Hibbett D."/>
            <person name="Martinez A.T."/>
            <person name="Grigoriev I.V."/>
        </authorList>
    </citation>
    <scope>NUCLEOTIDE SEQUENCE</scope>
    <source>
        <strain evidence="3">CBS 247.69</strain>
    </source>
</reference>
<comment type="caution">
    <text evidence="3">The sequence shown here is derived from an EMBL/GenBank/DDBJ whole genome shotgun (WGS) entry which is preliminary data.</text>
</comment>
<gene>
    <name evidence="3" type="ORF">BDZ94DRAFT_800336</name>
</gene>
<dbReference type="Proteomes" id="UP000807353">
    <property type="component" value="Unassembled WGS sequence"/>
</dbReference>
<organism evidence="3 4">
    <name type="scientific">Collybia nuda</name>
    <dbReference type="NCBI Taxonomy" id="64659"/>
    <lineage>
        <taxon>Eukaryota</taxon>
        <taxon>Fungi</taxon>
        <taxon>Dikarya</taxon>
        <taxon>Basidiomycota</taxon>
        <taxon>Agaricomycotina</taxon>
        <taxon>Agaricomycetes</taxon>
        <taxon>Agaricomycetidae</taxon>
        <taxon>Agaricales</taxon>
        <taxon>Tricholomatineae</taxon>
        <taxon>Clitocybaceae</taxon>
        <taxon>Collybia</taxon>
    </lineage>
</organism>
<keyword evidence="2" id="KW-0812">Transmembrane</keyword>
<feature type="compositionally biased region" description="Gly residues" evidence="1">
    <location>
        <begin position="35"/>
        <end position="47"/>
    </location>
</feature>
<evidence type="ECO:0000256" key="2">
    <source>
        <dbReference type="SAM" id="Phobius"/>
    </source>
</evidence>
<name>A0A9P5Y5W5_9AGAR</name>
<evidence type="ECO:0000256" key="1">
    <source>
        <dbReference type="SAM" id="MobiDB-lite"/>
    </source>
</evidence>
<keyword evidence="2" id="KW-0472">Membrane</keyword>
<dbReference type="EMBL" id="MU150280">
    <property type="protein sequence ID" value="KAF9461735.1"/>
    <property type="molecule type" value="Genomic_DNA"/>
</dbReference>
<accession>A0A9P5Y5W5</accession>
<dbReference type="AlphaFoldDB" id="A0A9P5Y5W5"/>
<feature type="region of interest" description="Disordered" evidence="1">
    <location>
        <begin position="26"/>
        <end position="69"/>
    </location>
</feature>
<dbReference type="OrthoDB" id="3365917at2759"/>
<sequence>MKSAFAFSFEFKNRMFIPFVSSSSATKLSRRKGGGGRGGGGLGGSSGGKARKSGKASQSPSIQVGGGSTAKLYGSEGGNSFSYPNTWPNPYLIGRPTGGGSRQDIYGSRRYGSGYPGSSRARGVTGRGLPFCFWPIVWISAIIYLEAPEFGLPGRLDRPGGSLTSAAFKSNSTGTTYRLGADNETVQALSGEVTSKCSNLISDFNIAPIGNTSDSSWAQPEQAVQYYRGSSIVLTLDGYNNSAVFGSEDTPDTGLPDGIDTELLNCLNHTIGDAAPLVNSGRSLAPGLALCLVCLGFVWFSFLVL</sequence>
<protein>
    <submittedName>
        <fullName evidence="3">Uncharacterized protein</fullName>
    </submittedName>
</protein>